<feature type="transmembrane region" description="Helical" evidence="1">
    <location>
        <begin position="360"/>
        <end position="382"/>
    </location>
</feature>
<evidence type="ECO:0000256" key="1">
    <source>
        <dbReference type="SAM" id="Phobius"/>
    </source>
</evidence>
<evidence type="ECO:0008006" key="4">
    <source>
        <dbReference type="Google" id="ProtNLM"/>
    </source>
</evidence>
<reference evidence="2 3" key="1">
    <citation type="submission" date="2019-11" db="EMBL/GenBank/DDBJ databases">
        <title>Comparative genomics of hydrocarbon-degrading Desulfosarcina strains.</title>
        <authorList>
            <person name="Watanabe M."/>
            <person name="Kojima H."/>
            <person name="Fukui M."/>
        </authorList>
    </citation>
    <scope>NUCLEOTIDE SEQUENCE [LARGE SCALE GENOMIC DNA]</scope>
    <source>
        <strain evidence="3">oXyS1</strain>
    </source>
</reference>
<dbReference type="GO" id="GO:0042910">
    <property type="term" value="F:xenobiotic transmembrane transporter activity"/>
    <property type="evidence" value="ECO:0007669"/>
    <property type="project" value="TreeGrafter"/>
</dbReference>
<evidence type="ECO:0000313" key="2">
    <source>
        <dbReference type="EMBL" id="BBO90567.1"/>
    </source>
</evidence>
<dbReference type="SUPFAM" id="SSF82714">
    <property type="entry name" value="Multidrug efflux transporter AcrB TolC docking domain, DN and DC subdomains"/>
    <property type="match status" value="1"/>
</dbReference>
<dbReference type="Gene3D" id="3.30.70.1430">
    <property type="entry name" value="Multidrug efflux transporter AcrB pore domain"/>
    <property type="match status" value="1"/>
</dbReference>
<proteinExistence type="predicted"/>
<dbReference type="Pfam" id="PF00873">
    <property type="entry name" value="ACR_tran"/>
    <property type="match status" value="1"/>
</dbReference>
<feature type="transmembrane region" description="Helical" evidence="1">
    <location>
        <begin position="389"/>
        <end position="409"/>
    </location>
</feature>
<dbReference type="AlphaFoldDB" id="A0A5K8ADB6"/>
<sequence>MSLATYAVDHKAVIYLSIFLLLAGGLSAYQKLGKLEDPTYIVKTAVVVTPYPGAGPYEVEQQVTDVIEKAAQSADEVENIYSISRAGVSIVYVDLMDYNRARQIQQLWDMLRRKIAGAQGDLPEGAGPSRVEDDFGDVYGIFLALTGDGFSNAELKDYAEFIQRELLLVENVSRVQVFGTRTQSVNVDVSMAKCATLGIHPHRIVSALRSQNRVVVPGSVQTDHQRIRVDYPGDFESMEGIGDLVIGSQGHSKITLADIATISQGYTDPPEPTMRFNGKPSVGIGISASSKANVVTMGDAVQARLDVLFQDLPVGLTLEGVYYQSKLVKGAIRKFVTNLLESVGIVIGVLLVTMGLRSGLLIASGLVLSICGTLIVMLVWGIDLQRISLAALILVMGMIVDQYCSAYILP</sequence>
<dbReference type="SUPFAM" id="SSF82693">
    <property type="entry name" value="Multidrug efflux transporter AcrB pore domain, PN1, PN2, PC1 and PC2 subdomains"/>
    <property type="match status" value="2"/>
</dbReference>
<name>A0A5K8ADB6_9BACT</name>
<dbReference type="PANTHER" id="PTHR32063:SF18">
    <property type="entry name" value="CATION EFFLUX SYSTEM PROTEIN"/>
    <property type="match status" value="1"/>
</dbReference>
<evidence type="ECO:0000313" key="3">
    <source>
        <dbReference type="Proteomes" id="UP000422108"/>
    </source>
</evidence>
<dbReference type="InterPro" id="IPR027463">
    <property type="entry name" value="AcrB_DN_DC_subdom"/>
</dbReference>
<protein>
    <recommendedName>
        <fullName evidence="4">Multidrug transporter AcrB</fullName>
    </recommendedName>
</protein>
<feature type="transmembrane region" description="Helical" evidence="1">
    <location>
        <begin position="12"/>
        <end position="29"/>
    </location>
</feature>
<keyword evidence="1" id="KW-1133">Transmembrane helix</keyword>
<dbReference type="PRINTS" id="PR00702">
    <property type="entry name" value="ACRIFLAVINRP"/>
</dbReference>
<gene>
    <name evidence="2" type="ORF">DSCOOX_37470</name>
</gene>
<dbReference type="RefSeq" id="WP_155311609.1">
    <property type="nucleotide sequence ID" value="NZ_AP021879.1"/>
</dbReference>
<dbReference type="Gene3D" id="1.20.1640.10">
    <property type="entry name" value="Multidrug efflux transporter AcrB transmembrane domain"/>
    <property type="match status" value="1"/>
</dbReference>
<dbReference type="Gene3D" id="3.30.70.1320">
    <property type="entry name" value="Multidrug efflux transporter AcrB pore domain like"/>
    <property type="match status" value="1"/>
</dbReference>
<dbReference type="Proteomes" id="UP000422108">
    <property type="component" value="Chromosome"/>
</dbReference>
<dbReference type="InterPro" id="IPR001036">
    <property type="entry name" value="Acrflvin-R"/>
</dbReference>
<dbReference type="PANTHER" id="PTHR32063">
    <property type="match status" value="1"/>
</dbReference>
<keyword evidence="1" id="KW-0812">Transmembrane</keyword>
<accession>A0A5K8ADB6</accession>
<keyword evidence="3" id="KW-1185">Reference proteome</keyword>
<dbReference type="SUPFAM" id="SSF82866">
    <property type="entry name" value="Multidrug efflux transporter AcrB transmembrane domain"/>
    <property type="match status" value="1"/>
</dbReference>
<dbReference type="Gene3D" id="3.30.2090.10">
    <property type="entry name" value="Multidrug efflux transporter AcrB TolC docking domain, DN and DC subdomains"/>
    <property type="match status" value="1"/>
</dbReference>
<dbReference type="EMBL" id="AP021879">
    <property type="protein sequence ID" value="BBO90567.1"/>
    <property type="molecule type" value="Genomic_DNA"/>
</dbReference>
<organism evidence="2 3">
    <name type="scientific">Desulfosarcina ovata subsp. ovata</name>
    <dbReference type="NCBI Taxonomy" id="2752305"/>
    <lineage>
        <taxon>Bacteria</taxon>
        <taxon>Pseudomonadati</taxon>
        <taxon>Thermodesulfobacteriota</taxon>
        <taxon>Desulfobacteria</taxon>
        <taxon>Desulfobacterales</taxon>
        <taxon>Desulfosarcinaceae</taxon>
        <taxon>Desulfosarcina</taxon>
    </lineage>
</organism>
<keyword evidence="1" id="KW-0472">Membrane</keyword>
<dbReference type="GO" id="GO:0005886">
    <property type="term" value="C:plasma membrane"/>
    <property type="evidence" value="ECO:0007669"/>
    <property type="project" value="TreeGrafter"/>
</dbReference>